<proteinExistence type="predicted"/>
<dbReference type="AlphaFoldDB" id="A0A942YIH3"/>
<dbReference type="EMBL" id="JAGYPG010000002">
    <property type="protein sequence ID" value="MBS4195381.1"/>
    <property type="molecule type" value="Genomic_DNA"/>
</dbReference>
<gene>
    <name evidence="1" type="ORF">KHA97_09970</name>
</gene>
<sequence>MESCLYCGKRTKLFPVKMWNKDIYRYYCDEHYGEAFQFEKEERRRFIEYYSVPERRKWLSKESLELWEKLKTSSDIGI</sequence>
<keyword evidence="2" id="KW-1185">Reference proteome</keyword>
<protein>
    <submittedName>
        <fullName evidence="1">Uncharacterized protein</fullName>
    </submittedName>
</protein>
<comment type="caution">
    <text evidence="1">The sequence shown here is derived from an EMBL/GenBank/DDBJ whole genome shotgun (WGS) entry which is preliminary data.</text>
</comment>
<dbReference type="RefSeq" id="WP_213124603.1">
    <property type="nucleotide sequence ID" value="NZ_JAGYPG010000002.1"/>
</dbReference>
<name>A0A942YIH3_9BACI</name>
<reference evidence="1 2" key="1">
    <citation type="submission" date="2021-05" db="EMBL/GenBank/DDBJ databases">
        <title>Novel Bacillus species.</title>
        <authorList>
            <person name="Liu G."/>
        </authorList>
    </citation>
    <scope>NUCLEOTIDE SEQUENCE [LARGE SCALE GENOMIC DNA]</scope>
    <source>
        <strain evidence="2">FJAT-49780</strain>
    </source>
</reference>
<evidence type="ECO:0000313" key="2">
    <source>
        <dbReference type="Proteomes" id="UP000681414"/>
    </source>
</evidence>
<accession>A0A942YIH3</accession>
<dbReference type="Proteomes" id="UP000681414">
    <property type="component" value="Unassembled WGS sequence"/>
</dbReference>
<evidence type="ECO:0000313" key="1">
    <source>
        <dbReference type="EMBL" id="MBS4195381.1"/>
    </source>
</evidence>
<organism evidence="1 2">
    <name type="scientific">Lederbergia citri</name>
    <dbReference type="NCBI Taxonomy" id="2833580"/>
    <lineage>
        <taxon>Bacteria</taxon>
        <taxon>Bacillati</taxon>
        <taxon>Bacillota</taxon>
        <taxon>Bacilli</taxon>
        <taxon>Bacillales</taxon>
        <taxon>Bacillaceae</taxon>
        <taxon>Lederbergia</taxon>
    </lineage>
</organism>